<reference evidence="1 2" key="1">
    <citation type="submission" date="2018-11" db="EMBL/GenBank/DDBJ databases">
        <title>Tabrizicola sp. isolated from sediment of alpine lake.</title>
        <authorList>
            <person name="Liu Z."/>
        </authorList>
    </citation>
    <scope>NUCLEOTIDE SEQUENCE [LARGE SCALE GENOMIC DNA]</scope>
    <source>
        <strain evidence="1 2">DRYC-M-16</strain>
    </source>
</reference>
<dbReference type="EMBL" id="RPEM01000015">
    <property type="protein sequence ID" value="TGD41744.1"/>
    <property type="molecule type" value="Genomic_DNA"/>
</dbReference>
<accession>A0ABY2KIN5</accession>
<dbReference type="SUPFAM" id="SSF54909">
    <property type="entry name" value="Dimeric alpha+beta barrel"/>
    <property type="match status" value="1"/>
</dbReference>
<name>A0ABY2KIN5_9RHOB</name>
<protein>
    <submittedName>
        <fullName evidence="1">Uncharacterized protein</fullName>
    </submittedName>
</protein>
<dbReference type="InterPro" id="IPR011008">
    <property type="entry name" value="Dimeric_a/b-barrel"/>
</dbReference>
<keyword evidence="2" id="KW-1185">Reference proteome</keyword>
<sequence length="110" mass="12743">MYTRSAIFKGLIKPGKEEEFYAAVEEHLIPAWSQMLYAQAVRVYRPIESEDGLTDIFLVQEIDYPSREAIAEALASPRRLVAMQALERVRPLYVGQHHHIIYRKLTRSVV</sequence>
<evidence type="ECO:0000313" key="1">
    <source>
        <dbReference type="EMBL" id="TGD41744.1"/>
    </source>
</evidence>
<gene>
    <name evidence="1" type="ORF">EEB11_17110</name>
</gene>
<evidence type="ECO:0000313" key="2">
    <source>
        <dbReference type="Proteomes" id="UP000297741"/>
    </source>
</evidence>
<dbReference type="Gene3D" id="3.30.70.100">
    <property type="match status" value="1"/>
</dbReference>
<proteinExistence type="predicted"/>
<organism evidence="1 2">
    <name type="scientific">Pseudotabrizicola sediminis</name>
    <dbReference type="NCBI Taxonomy" id="2486418"/>
    <lineage>
        <taxon>Bacteria</taxon>
        <taxon>Pseudomonadati</taxon>
        <taxon>Pseudomonadota</taxon>
        <taxon>Alphaproteobacteria</taxon>
        <taxon>Rhodobacterales</taxon>
        <taxon>Paracoccaceae</taxon>
        <taxon>Pseudotabrizicola</taxon>
    </lineage>
</organism>
<dbReference type="Proteomes" id="UP000297741">
    <property type="component" value="Unassembled WGS sequence"/>
</dbReference>
<dbReference type="RefSeq" id="WP_135433420.1">
    <property type="nucleotide sequence ID" value="NZ_RPEM01000015.1"/>
</dbReference>
<comment type="caution">
    <text evidence="1">The sequence shown here is derived from an EMBL/GenBank/DDBJ whole genome shotgun (WGS) entry which is preliminary data.</text>
</comment>